<feature type="non-terminal residue" evidence="1">
    <location>
        <position position="1"/>
    </location>
</feature>
<dbReference type="OMA" id="VRFWLNA"/>
<dbReference type="NCBIfam" id="TIGR02450">
    <property type="entry name" value="TIGR02450 family Trp-rich protein"/>
    <property type="match status" value="1"/>
</dbReference>
<evidence type="ECO:0000313" key="2">
    <source>
        <dbReference type="Proteomes" id="UP000001876"/>
    </source>
</evidence>
<dbReference type="RefSeq" id="XP_003062172.1">
    <property type="nucleotide sequence ID" value="XM_003062126.1"/>
</dbReference>
<evidence type="ECO:0000313" key="1">
    <source>
        <dbReference type="EMBL" id="EEH53884.1"/>
    </source>
</evidence>
<sequence>IVGTNWTAHRRTRGWRHFEAIGKSPADKKCGKAHATVELAATCDRAITIHVSTRELKDRTLWSAGWKQREELD</sequence>
<dbReference type="OrthoDB" id="496166at2759"/>
<name>C1N1S9_MICPC</name>
<dbReference type="EMBL" id="GG663745">
    <property type="protein sequence ID" value="EEH53884.1"/>
    <property type="molecule type" value="Genomic_DNA"/>
</dbReference>
<organism evidence="2">
    <name type="scientific">Micromonas pusilla (strain CCMP1545)</name>
    <name type="common">Picoplanktonic green alga</name>
    <dbReference type="NCBI Taxonomy" id="564608"/>
    <lineage>
        <taxon>Eukaryota</taxon>
        <taxon>Viridiplantae</taxon>
        <taxon>Chlorophyta</taxon>
        <taxon>Mamiellophyceae</taxon>
        <taxon>Mamiellales</taxon>
        <taxon>Mamiellaceae</taxon>
        <taxon>Micromonas</taxon>
    </lineage>
</organism>
<gene>
    <name evidence="1" type="ORF">MICPUCDRAFT_9663</name>
</gene>
<dbReference type="KEGG" id="mpp:MICPUCDRAFT_9663"/>
<reference evidence="1 2" key="1">
    <citation type="journal article" date="2009" name="Science">
        <title>Green evolution and dynamic adaptations revealed by genomes of the marine picoeukaryotes Micromonas.</title>
        <authorList>
            <person name="Worden A.Z."/>
            <person name="Lee J.H."/>
            <person name="Mock T."/>
            <person name="Rouze P."/>
            <person name="Simmons M.P."/>
            <person name="Aerts A.L."/>
            <person name="Allen A.E."/>
            <person name="Cuvelier M.L."/>
            <person name="Derelle E."/>
            <person name="Everett M.V."/>
            <person name="Foulon E."/>
            <person name="Grimwood J."/>
            <person name="Gundlach H."/>
            <person name="Henrissat B."/>
            <person name="Napoli C."/>
            <person name="McDonald S.M."/>
            <person name="Parker M.S."/>
            <person name="Rombauts S."/>
            <person name="Salamov A."/>
            <person name="Von Dassow P."/>
            <person name="Badger J.H."/>
            <person name="Coutinho P.M."/>
            <person name="Demir E."/>
            <person name="Dubchak I."/>
            <person name="Gentemann C."/>
            <person name="Eikrem W."/>
            <person name="Gready J.E."/>
            <person name="John U."/>
            <person name="Lanier W."/>
            <person name="Lindquist E.A."/>
            <person name="Lucas S."/>
            <person name="Mayer K.F."/>
            <person name="Moreau H."/>
            <person name="Not F."/>
            <person name="Otillar R."/>
            <person name="Panaud O."/>
            <person name="Pangilinan J."/>
            <person name="Paulsen I."/>
            <person name="Piegu B."/>
            <person name="Poliakov A."/>
            <person name="Robbens S."/>
            <person name="Schmutz J."/>
            <person name="Toulza E."/>
            <person name="Wyss T."/>
            <person name="Zelensky A."/>
            <person name="Zhou K."/>
            <person name="Armbrust E.V."/>
            <person name="Bhattacharya D."/>
            <person name="Goodenough U.W."/>
            <person name="Van de Peer Y."/>
            <person name="Grigoriev I.V."/>
        </authorList>
    </citation>
    <scope>NUCLEOTIDE SEQUENCE [LARGE SCALE GENOMIC DNA]</scope>
    <source>
        <strain evidence="1 2">CCMP1545</strain>
    </source>
</reference>
<protein>
    <submittedName>
        <fullName evidence="1">Predicted protein</fullName>
    </submittedName>
</protein>
<keyword evidence="2" id="KW-1185">Reference proteome</keyword>
<dbReference type="GeneID" id="9687406"/>
<dbReference type="InterPro" id="IPR012663">
    <property type="entry name" value="CHP02450_Tryp"/>
</dbReference>
<proteinExistence type="predicted"/>
<accession>C1N1S9</accession>
<dbReference type="Pfam" id="PF09493">
    <property type="entry name" value="DUF2389"/>
    <property type="match status" value="1"/>
</dbReference>
<dbReference type="Proteomes" id="UP000001876">
    <property type="component" value="Unassembled WGS sequence"/>
</dbReference>
<dbReference type="AlphaFoldDB" id="C1N1S9"/>
<feature type="non-terminal residue" evidence="1">
    <location>
        <position position="73"/>
    </location>
</feature>